<dbReference type="SUPFAM" id="SSF56112">
    <property type="entry name" value="Protein kinase-like (PK-like)"/>
    <property type="match status" value="1"/>
</dbReference>
<feature type="compositionally biased region" description="Basic and acidic residues" evidence="12">
    <location>
        <begin position="541"/>
        <end position="561"/>
    </location>
</feature>
<dbReference type="AlphaFoldDB" id="A0A2K3P3D9"/>
<gene>
    <name evidence="14" type="ORF">L195_g006376</name>
</gene>
<dbReference type="GO" id="GO:0090404">
    <property type="term" value="C:pollen tube tip"/>
    <property type="evidence" value="ECO:0007669"/>
    <property type="project" value="UniProtKB-ARBA"/>
</dbReference>
<keyword evidence="7 14" id="KW-0418">Kinase</keyword>
<dbReference type="InterPro" id="IPR008271">
    <property type="entry name" value="Ser/Thr_kinase_AS"/>
</dbReference>
<evidence type="ECO:0000256" key="12">
    <source>
        <dbReference type="SAM" id="MobiDB-lite"/>
    </source>
</evidence>
<evidence type="ECO:0000256" key="3">
    <source>
        <dbReference type="ARBA" id="ARBA00022475"/>
    </source>
</evidence>
<dbReference type="GO" id="GO:0005524">
    <property type="term" value="F:ATP binding"/>
    <property type="evidence" value="ECO:0007669"/>
    <property type="project" value="UniProtKB-UniRule"/>
</dbReference>
<evidence type="ECO:0000256" key="1">
    <source>
        <dbReference type="ARBA" id="ARBA00004193"/>
    </source>
</evidence>
<keyword evidence="3" id="KW-1003">Cell membrane</keyword>
<evidence type="ECO:0000256" key="10">
    <source>
        <dbReference type="ARBA" id="ARBA00023288"/>
    </source>
</evidence>
<keyword evidence="8 11" id="KW-0067">ATP-binding</keyword>
<evidence type="ECO:0000256" key="6">
    <source>
        <dbReference type="ARBA" id="ARBA00022741"/>
    </source>
</evidence>
<dbReference type="GO" id="GO:0004674">
    <property type="term" value="F:protein serine/threonine kinase activity"/>
    <property type="evidence" value="ECO:0007669"/>
    <property type="project" value="UniProtKB-KW"/>
</dbReference>
<evidence type="ECO:0000256" key="4">
    <source>
        <dbReference type="ARBA" id="ARBA00022527"/>
    </source>
</evidence>
<evidence type="ECO:0000313" key="14">
    <source>
        <dbReference type="EMBL" id="PNY09818.1"/>
    </source>
</evidence>
<dbReference type="PROSITE" id="PS00107">
    <property type="entry name" value="PROTEIN_KINASE_ATP"/>
    <property type="match status" value="1"/>
</dbReference>
<dbReference type="GO" id="GO:0005886">
    <property type="term" value="C:plasma membrane"/>
    <property type="evidence" value="ECO:0007669"/>
    <property type="project" value="UniProtKB-SubCell"/>
</dbReference>
<dbReference type="PANTHER" id="PTHR47985:SF40">
    <property type="entry name" value="RECEPTOR KINASE-LIKE PROTEIN"/>
    <property type="match status" value="1"/>
</dbReference>
<keyword evidence="9" id="KW-0472">Membrane</keyword>
<evidence type="ECO:0000256" key="9">
    <source>
        <dbReference type="ARBA" id="ARBA00023136"/>
    </source>
</evidence>
<reference evidence="14 15" key="1">
    <citation type="journal article" date="2014" name="Am. J. Bot.">
        <title>Genome assembly and annotation for red clover (Trifolium pratense; Fabaceae).</title>
        <authorList>
            <person name="Istvanek J."/>
            <person name="Jaros M."/>
            <person name="Krenek A."/>
            <person name="Repkova J."/>
        </authorList>
    </citation>
    <scope>NUCLEOTIDE SEQUENCE [LARGE SCALE GENOMIC DNA]</scope>
    <source>
        <strain evidence="15">cv. Tatra</strain>
        <tissue evidence="14">Young leaves</tissue>
    </source>
</reference>
<dbReference type="Proteomes" id="UP000236291">
    <property type="component" value="Unassembled WGS sequence"/>
</dbReference>
<feature type="compositionally biased region" description="Basic residues" evidence="12">
    <location>
        <begin position="464"/>
        <end position="473"/>
    </location>
</feature>
<dbReference type="CDD" id="cd14066">
    <property type="entry name" value="STKc_IRAK"/>
    <property type="match status" value="1"/>
</dbReference>
<dbReference type="InterPro" id="IPR011009">
    <property type="entry name" value="Kinase-like_dom_sf"/>
</dbReference>
<evidence type="ECO:0000256" key="7">
    <source>
        <dbReference type="ARBA" id="ARBA00022777"/>
    </source>
</evidence>
<dbReference type="Gene3D" id="1.10.510.10">
    <property type="entry name" value="Transferase(Phosphotransferase) domain 1"/>
    <property type="match status" value="1"/>
</dbReference>
<feature type="compositionally biased region" description="Acidic residues" evidence="12">
    <location>
        <begin position="403"/>
        <end position="417"/>
    </location>
</feature>
<feature type="compositionally biased region" description="Basic residues" evidence="12">
    <location>
        <begin position="443"/>
        <end position="453"/>
    </location>
</feature>
<dbReference type="GO" id="GO:0010183">
    <property type="term" value="P:pollen tube guidance"/>
    <property type="evidence" value="ECO:0007669"/>
    <property type="project" value="UniProtKB-ARBA"/>
</dbReference>
<dbReference type="FunFam" id="3.30.200.20:FF:000266">
    <property type="entry name" value="probable serine/threonine-protein kinase RLCKVII"/>
    <property type="match status" value="1"/>
</dbReference>
<sequence>MNCFPCFTSQKSKKSNSKREHGDAQPQENNNLITRTPDIKKPKPEEPAQVDTTTIQAQNFTFRELAIATKNFRQECLLGEGGFGRVYKGTIPATGQVIAVKQLDRNGIQGSKEFLVEVLMLSLLNHENLVKLSGYCADGDQRLLVYEYMPAGSLETRLLERKPDQAILDWYERMKIAAHVAKGLWYLHDKANPSVIYRDLKSSNILLDNELHAKLSDYGLAKLAGKDKMNIVPTRVMGTYGYSAPEYVRTGNLTLKSDVYSFGVVLLELITGRRAVDTTRSHDEQNLVSWAQPIFRDPKKYGELADPNLGTNYPEKDLNQVVAIAAMCLQEESAARPLMSDVVTALSFLSTTPPPPGTAPAPTPPPKSTSQKTVSTADESSDEERSDHEDNHDIAAASGKYEECDDASDSESDYYEDENQHYSPQDGKETKQFYSKSSNKSGTKSKKSSSSKKHGADGILTQKSSKKGSKKSSARFASKSSDSSSDEESRDEGVLLKRGDSRPSNDANGYSFGLTSSDSGEASRSEVQHFDRMSTGTSEEGSFHHLERSSSRGSDEGSVHS</sequence>
<proteinExistence type="inferred from homology"/>
<dbReference type="Pfam" id="PF00069">
    <property type="entry name" value="Pkinase"/>
    <property type="match status" value="1"/>
</dbReference>
<evidence type="ECO:0000256" key="5">
    <source>
        <dbReference type="ARBA" id="ARBA00022679"/>
    </source>
</evidence>
<keyword evidence="4" id="KW-0723">Serine/threonine-protein kinase</keyword>
<feature type="binding site" evidence="11">
    <location>
        <position position="101"/>
    </location>
    <ligand>
        <name>ATP</name>
        <dbReference type="ChEBI" id="CHEBI:30616"/>
    </ligand>
</feature>
<dbReference type="STRING" id="57577.A0A2K3P3D9"/>
<dbReference type="InterPro" id="IPR017441">
    <property type="entry name" value="Protein_kinase_ATP_BS"/>
</dbReference>
<feature type="compositionally biased region" description="Basic and acidic residues" evidence="12">
    <location>
        <begin position="521"/>
        <end position="532"/>
    </location>
</feature>
<feature type="compositionally biased region" description="Low complexity" evidence="12">
    <location>
        <begin position="474"/>
        <end position="483"/>
    </location>
</feature>
<feature type="compositionally biased region" description="Low complexity" evidence="12">
    <location>
        <begin position="368"/>
        <end position="378"/>
    </location>
</feature>
<dbReference type="Gene3D" id="3.30.200.20">
    <property type="entry name" value="Phosphorylase Kinase, domain 1"/>
    <property type="match status" value="1"/>
</dbReference>
<evidence type="ECO:0000256" key="11">
    <source>
        <dbReference type="PROSITE-ProRule" id="PRU10141"/>
    </source>
</evidence>
<comment type="caution">
    <text evidence="14">The sequence shown here is derived from an EMBL/GenBank/DDBJ whole genome shotgun (WGS) entry which is preliminary data.</text>
</comment>
<dbReference type="OrthoDB" id="4062651at2759"/>
<feature type="compositionally biased region" description="Basic and acidic residues" evidence="12">
    <location>
        <begin position="37"/>
        <end position="46"/>
    </location>
</feature>
<feature type="region of interest" description="Disordered" evidence="12">
    <location>
        <begin position="349"/>
        <end position="561"/>
    </location>
</feature>
<feature type="compositionally biased region" description="Polar residues" evidence="12">
    <location>
        <begin position="504"/>
        <end position="520"/>
    </location>
</feature>
<evidence type="ECO:0000259" key="13">
    <source>
        <dbReference type="PROSITE" id="PS50011"/>
    </source>
</evidence>
<dbReference type="PROSITE" id="PS50011">
    <property type="entry name" value="PROTEIN_KINASE_DOM"/>
    <property type="match status" value="1"/>
</dbReference>
<dbReference type="SMART" id="SM00220">
    <property type="entry name" value="S_TKc"/>
    <property type="match status" value="1"/>
</dbReference>
<keyword evidence="5" id="KW-0808">Transferase</keyword>
<dbReference type="EMBL" id="ASHM01003393">
    <property type="protein sequence ID" value="PNY09818.1"/>
    <property type="molecule type" value="Genomic_DNA"/>
</dbReference>
<dbReference type="InterPro" id="IPR000719">
    <property type="entry name" value="Prot_kinase_dom"/>
</dbReference>
<protein>
    <submittedName>
        <fullName evidence="14">Serine/threonine-protein kinase</fullName>
    </submittedName>
</protein>
<feature type="compositionally biased region" description="Basic and acidic residues" evidence="12">
    <location>
        <begin position="491"/>
        <end position="503"/>
    </location>
</feature>
<dbReference type="PANTHER" id="PTHR47985">
    <property type="entry name" value="OS07G0668900 PROTEIN"/>
    <property type="match status" value="1"/>
</dbReference>
<feature type="compositionally biased region" description="Pro residues" evidence="12">
    <location>
        <begin position="352"/>
        <end position="367"/>
    </location>
</feature>
<name>A0A2K3P3D9_TRIPR</name>
<keyword evidence="10" id="KW-0449">Lipoprotein</keyword>
<feature type="region of interest" description="Disordered" evidence="12">
    <location>
        <begin position="1"/>
        <end position="51"/>
    </location>
</feature>
<evidence type="ECO:0000313" key="15">
    <source>
        <dbReference type="Proteomes" id="UP000236291"/>
    </source>
</evidence>
<organism evidence="14 15">
    <name type="scientific">Trifolium pratense</name>
    <name type="common">Red clover</name>
    <dbReference type="NCBI Taxonomy" id="57577"/>
    <lineage>
        <taxon>Eukaryota</taxon>
        <taxon>Viridiplantae</taxon>
        <taxon>Streptophyta</taxon>
        <taxon>Embryophyta</taxon>
        <taxon>Tracheophyta</taxon>
        <taxon>Spermatophyta</taxon>
        <taxon>Magnoliopsida</taxon>
        <taxon>eudicotyledons</taxon>
        <taxon>Gunneridae</taxon>
        <taxon>Pentapetalae</taxon>
        <taxon>rosids</taxon>
        <taxon>fabids</taxon>
        <taxon>Fabales</taxon>
        <taxon>Fabaceae</taxon>
        <taxon>Papilionoideae</taxon>
        <taxon>50 kb inversion clade</taxon>
        <taxon>NPAAA clade</taxon>
        <taxon>Hologalegina</taxon>
        <taxon>IRL clade</taxon>
        <taxon>Trifolieae</taxon>
        <taxon>Trifolium</taxon>
    </lineage>
</organism>
<evidence type="ECO:0000256" key="8">
    <source>
        <dbReference type="ARBA" id="ARBA00022840"/>
    </source>
</evidence>
<keyword evidence="6 11" id="KW-0547">Nucleotide-binding</keyword>
<comment type="subcellular location">
    <subcellularLocation>
        <location evidence="1">Cell membrane</location>
        <topology evidence="1">Lipid-anchor</topology>
    </subcellularLocation>
</comment>
<evidence type="ECO:0000256" key="2">
    <source>
        <dbReference type="ARBA" id="ARBA00008684"/>
    </source>
</evidence>
<reference evidence="14 15" key="2">
    <citation type="journal article" date="2017" name="Front. Plant Sci.">
        <title>Gene Classification and Mining of Molecular Markers Useful in Red Clover (Trifolium pratense) Breeding.</title>
        <authorList>
            <person name="Istvanek J."/>
            <person name="Dluhosova J."/>
            <person name="Dluhos P."/>
            <person name="Patkova L."/>
            <person name="Nedelnik J."/>
            <person name="Repkova J."/>
        </authorList>
    </citation>
    <scope>NUCLEOTIDE SEQUENCE [LARGE SCALE GENOMIC DNA]</scope>
    <source>
        <strain evidence="15">cv. Tatra</strain>
        <tissue evidence="14">Young leaves</tissue>
    </source>
</reference>
<comment type="similarity">
    <text evidence="2">Belongs to the protein kinase superfamily. Ser/Thr protein kinase family.</text>
</comment>
<dbReference type="FunFam" id="1.10.510.10:FF:000032">
    <property type="entry name" value="Serine/threonine-protein kinase PBS1"/>
    <property type="match status" value="1"/>
</dbReference>
<feature type="domain" description="Protein kinase" evidence="13">
    <location>
        <begin position="72"/>
        <end position="349"/>
    </location>
</feature>
<accession>A0A2K3P3D9</accession>
<feature type="compositionally biased region" description="Basic and acidic residues" evidence="12">
    <location>
        <begin position="383"/>
        <end position="393"/>
    </location>
</feature>
<dbReference type="PROSITE" id="PS00108">
    <property type="entry name" value="PROTEIN_KINASE_ST"/>
    <property type="match status" value="1"/>
</dbReference>